<dbReference type="AlphaFoldDB" id="A0A1A8YMC5"/>
<dbReference type="Proteomes" id="UP000078555">
    <property type="component" value="Unassembled WGS sequence"/>
</dbReference>
<accession>A0A1A8YMC5</accession>
<proteinExistence type="predicted"/>
<gene>
    <name evidence="1" type="ORF">POVWA1_010660</name>
    <name evidence="2" type="ORF">POVWA2_010830</name>
</gene>
<reference evidence="3 4" key="1">
    <citation type="submission" date="2016-05" db="EMBL/GenBank/DDBJ databases">
        <authorList>
            <person name="Naeem Raeece"/>
        </authorList>
    </citation>
    <scope>NUCLEOTIDE SEQUENCE [LARGE SCALE GENOMIC DNA]</scope>
</reference>
<sequence length="97" mass="11168">MRTTPFRGITLFTSKCKKKKKSPNKITHGHRPAAETEKTLGKAFWLYVWLKKENCSTSQTDPFRVYMPNFLHTHFAINPNCPLPFCAMPSQAKPITK</sequence>
<evidence type="ECO:0000313" key="3">
    <source>
        <dbReference type="Proteomes" id="UP000078550"/>
    </source>
</evidence>
<evidence type="ECO:0000313" key="2">
    <source>
        <dbReference type="EMBL" id="SBT32665.1"/>
    </source>
</evidence>
<protein>
    <submittedName>
        <fullName evidence="2">Uncharacterized protein</fullName>
    </submittedName>
</protein>
<organism evidence="2 3">
    <name type="scientific">Plasmodium ovale wallikeri</name>
    <dbReference type="NCBI Taxonomy" id="864142"/>
    <lineage>
        <taxon>Eukaryota</taxon>
        <taxon>Sar</taxon>
        <taxon>Alveolata</taxon>
        <taxon>Apicomplexa</taxon>
        <taxon>Aconoidasida</taxon>
        <taxon>Haemosporida</taxon>
        <taxon>Plasmodiidae</taxon>
        <taxon>Plasmodium</taxon>
        <taxon>Plasmodium (Plasmodium)</taxon>
    </lineage>
</organism>
<dbReference type="EMBL" id="FLRE01000041">
    <property type="protein sequence ID" value="SBT32665.1"/>
    <property type="molecule type" value="Genomic_DNA"/>
</dbReference>
<reference evidence="2" key="2">
    <citation type="submission" date="2016-05" db="EMBL/GenBank/DDBJ databases">
        <authorList>
            <person name="Lavstsen T."/>
            <person name="Jespersen J.S."/>
        </authorList>
    </citation>
    <scope>NUCLEOTIDE SEQUENCE [LARGE SCALE GENOMIC DNA]</scope>
</reference>
<evidence type="ECO:0000313" key="4">
    <source>
        <dbReference type="Proteomes" id="UP000078555"/>
    </source>
</evidence>
<evidence type="ECO:0000313" key="1">
    <source>
        <dbReference type="EMBL" id="SBT32145.1"/>
    </source>
</evidence>
<dbReference type="EMBL" id="FLRD01000034">
    <property type="protein sequence ID" value="SBT32145.1"/>
    <property type="molecule type" value="Genomic_DNA"/>
</dbReference>
<dbReference type="Proteomes" id="UP000078550">
    <property type="component" value="Unassembled WGS sequence"/>
</dbReference>
<name>A0A1A8YMC5_PLAOA</name>
<keyword evidence="4" id="KW-1185">Reference proteome</keyword>